<dbReference type="SUPFAM" id="SSF52540">
    <property type="entry name" value="P-loop containing nucleoside triphosphate hydrolases"/>
    <property type="match status" value="1"/>
</dbReference>
<keyword evidence="7" id="KW-1185">Reference proteome</keyword>
<dbReference type="PANTHER" id="PTHR43335:SF2">
    <property type="entry name" value="ABC TRANSPORTER, ATP-BINDING PROTEIN"/>
    <property type="match status" value="1"/>
</dbReference>
<dbReference type="Proteomes" id="UP000199627">
    <property type="component" value="Unassembled WGS sequence"/>
</dbReference>
<dbReference type="STRING" id="311333.SAMN05421664_3014"/>
<dbReference type="SMART" id="SM00382">
    <property type="entry name" value="AAA"/>
    <property type="match status" value="1"/>
</dbReference>
<dbReference type="PROSITE" id="PS00211">
    <property type="entry name" value="ABC_TRANSPORTER_1"/>
    <property type="match status" value="1"/>
</dbReference>
<evidence type="ECO:0000256" key="4">
    <source>
        <dbReference type="ARBA" id="ARBA00022840"/>
    </source>
</evidence>
<dbReference type="InterPro" id="IPR003593">
    <property type="entry name" value="AAA+_ATPase"/>
</dbReference>
<evidence type="ECO:0000313" key="6">
    <source>
        <dbReference type="EMBL" id="SDQ99117.1"/>
    </source>
</evidence>
<dbReference type="PROSITE" id="PS50893">
    <property type="entry name" value="ABC_TRANSPORTER_2"/>
    <property type="match status" value="1"/>
</dbReference>
<dbReference type="AlphaFoldDB" id="A0A1H1FDU2"/>
<organism evidence="6 7">
    <name type="scientific">Chryseobacterium soldanellicola</name>
    <dbReference type="NCBI Taxonomy" id="311333"/>
    <lineage>
        <taxon>Bacteria</taxon>
        <taxon>Pseudomonadati</taxon>
        <taxon>Bacteroidota</taxon>
        <taxon>Flavobacteriia</taxon>
        <taxon>Flavobacteriales</taxon>
        <taxon>Weeksellaceae</taxon>
        <taxon>Chryseobacterium group</taxon>
        <taxon>Chryseobacterium</taxon>
    </lineage>
</organism>
<accession>A0A1H1FDU2</accession>
<dbReference type="InterPro" id="IPR027417">
    <property type="entry name" value="P-loop_NTPase"/>
</dbReference>
<protein>
    <submittedName>
        <fullName evidence="6">ABC-type multidrug transport system, ATPase component</fullName>
    </submittedName>
</protein>
<dbReference type="CDD" id="cd03264">
    <property type="entry name" value="ABC_drug_resistance_like"/>
    <property type="match status" value="1"/>
</dbReference>
<evidence type="ECO:0000256" key="3">
    <source>
        <dbReference type="ARBA" id="ARBA00022741"/>
    </source>
</evidence>
<keyword evidence="2" id="KW-0813">Transport</keyword>
<dbReference type="Gene3D" id="3.40.50.300">
    <property type="entry name" value="P-loop containing nucleotide triphosphate hydrolases"/>
    <property type="match status" value="1"/>
</dbReference>
<dbReference type="Pfam" id="PF00005">
    <property type="entry name" value="ABC_tran"/>
    <property type="match status" value="1"/>
</dbReference>
<feature type="domain" description="ABC transporter" evidence="5">
    <location>
        <begin position="35"/>
        <end position="265"/>
    </location>
</feature>
<keyword evidence="4" id="KW-0067">ATP-binding</keyword>
<keyword evidence="3" id="KW-0547">Nucleotide-binding</keyword>
<comment type="similarity">
    <text evidence="1">Belongs to the ABC transporter superfamily.</text>
</comment>
<evidence type="ECO:0000256" key="2">
    <source>
        <dbReference type="ARBA" id="ARBA00022448"/>
    </source>
</evidence>
<sequence length="321" mass="36259">MVAKLYRKHFTHTNLKAMETLPGYLYPKINPMNTLKINNLNLNYKNGFQAIKNISLEIENGMFGLLGPNGAGKSSLMKTIVGLQKPTSGNIIFNGIDVSKNPDHIKQNLGFLPQDFGVYPKVSAYDLLQHIAILKGITDSSERKDQILKLLEKVNLSDFKNKEVHTFSGGMRQRFGVAQALLGNPKIIIVDEPTAGLDPEERNRFNSLLNEISNDVIVILSTHLVEDVRNLCSKVAIINKGVLLRQGKPNELITELENKIWSKPIDKTQLEDYRSNYRIISQQLIERELYITAFSEQPLPDFSSVHPSLEQVYFNTLTQKP</sequence>
<dbReference type="EMBL" id="FNKL01000004">
    <property type="protein sequence ID" value="SDQ99117.1"/>
    <property type="molecule type" value="Genomic_DNA"/>
</dbReference>
<evidence type="ECO:0000313" key="7">
    <source>
        <dbReference type="Proteomes" id="UP000199627"/>
    </source>
</evidence>
<gene>
    <name evidence="6" type="ORF">SAMN05421664_3014</name>
</gene>
<reference evidence="7" key="1">
    <citation type="submission" date="2016-10" db="EMBL/GenBank/DDBJ databases">
        <authorList>
            <person name="Varghese N."/>
            <person name="Submissions S."/>
        </authorList>
    </citation>
    <scope>NUCLEOTIDE SEQUENCE [LARGE SCALE GENOMIC DNA]</scope>
    <source>
        <strain evidence="7">DSM 17072</strain>
    </source>
</reference>
<proteinExistence type="inferred from homology"/>
<dbReference type="GO" id="GO:0016887">
    <property type="term" value="F:ATP hydrolysis activity"/>
    <property type="evidence" value="ECO:0007669"/>
    <property type="project" value="InterPro"/>
</dbReference>
<dbReference type="GO" id="GO:0005524">
    <property type="term" value="F:ATP binding"/>
    <property type="evidence" value="ECO:0007669"/>
    <property type="project" value="UniProtKB-KW"/>
</dbReference>
<dbReference type="InterPro" id="IPR017871">
    <property type="entry name" value="ABC_transporter-like_CS"/>
</dbReference>
<evidence type="ECO:0000256" key="1">
    <source>
        <dbReference type="ARBA" id="ARBA00005417"/>
    </source>
</evidence>
<evidence type="ECO:0000259" key="5">
    <source>
        <dbReference type="PROSITE" id="PS50893"/>
    </source>
</evidence>
<dbReference type="PANTHER" id="PTHR43335">
    <property type="entry name" value="ABC TRANSPORTER, ATP-BINDING PROTEIN"/>
    <property type="match status" value="1"/>
</dbReference>
<dbReference type="InterPro" id="IPR003439">
    <property type="entry name" value="ABC_transporter-like_ATP-bd"/>
</dbReference>
<name>A0A1H1FDU2_9FLAO</name>